<dbReference type="GO" id="GO:0005886">
    <property type="term" value="C:plasma membrane"/>
    <property type="evidence" value="ECO:0007669"/>
    <property type="project" value="UniProtKB-SubCell"/>
</dbReference>
<dbReference type="Proteomes" id="UP000534783">
    <property type="component" value="Unassembled WGS sequence"/>
</dbReference>
<dbReference type="GO" id="GO:0008360">
    <property type="term" value="P:regulation of cell shape"/>
    <property type="evidence" value="ECO:0007669"/>
    <property type="project" value="UniProtKB-KW"/>
</dbReference>
<dbReference type="EMBL" id="VTOW01000001">
    <property type="protein sequence ID" value="NKE70443.1"/>
    <property type="molecule type" value="Genomic_DNA"/>
</dbReference>
<evidence type="ECO:0000256" key="7">
    <source>
        <dbReference type="ARBA" id="ARBA00023136"/>
    </source>
</evidence>
<proteinExistence type="inferred from homology"/>
<reference evidence="9 10" key="1">
    <citation type="journal article" date="2020" name="Nature">
        <title>Bacterial chemolithoautotrophy via manganese oxidation.</title>
        <authorList>
            <person name="Yu H."/>
            <person name="Leadbetter J.R."/>
        </authorList>
    </citation>
    <scope>NUCLEOTIDE SEQUENCE [LARGE SCALE GENOMIC DNA]</scope>
    <source>
        <strain evidence="9 10">Mn-1</strain>
    </source>
</reference>
<feature type="transmembrane region" description="Helical" evidence="8">
    <location>
        <begin position="95"/>
        <end position="113"/>
    </location>
</feature>
<dbReference type="NCBIfam" id="TIGR03426">
    <property type="entry name" value="shape_MreD"/>
    <property type="match status" value="1"/>
</dbReference>
<protein>
    <submittedName>
        <fullName evidence="9">Rod shape-determining protein MreD</fullName>
    </submittedName>
</protein>
<evidence type="ECO:0000256" key="2">
    <source>
        <dbReference type="ARBA" id="ARBA00007776"/>
    </source>
</evidence>
<dbReference type="InterPro" id="IPR007227">
    <property type="entry name" value="Cell_shape_determining_MreD"/>
</dbReference>
<accession>A0A7X6DP31</accession>
<keyword evidence="10" id="KW-1185">Reference proteome</keyword>
<evidence type="ECO:0000256" key="4">
    <source>
        <dbReference type="ARBA" id="ARBA00022692"/>
    </source>
</evidence>
<comment type="similarity">
    <text evidence="2">Belongs to the MreD family.</text>
</comment>
<keyword evidence="3" id="KW-1003">Cell membrane</keyword>
<evidence type="ECO:0000256" key="1">
    <source>
        <dbReference type="ARBA" id="ARBA00004651"/>
    </source>
</evidence>
<keyword evidence="7 8" id="KW-0472">Membrane</keyword>
<gene>
    <name evidence="9" type="primary">mreD</name>
    <name evidence="9" type="ORF">MNODULE_06785</name>
</gene>
<dbReference type="AlphaFoldDB" id="A0A7X6DP31"/>
<evidence type="ECO:0000313" key="10">
    <source>
        <dbReference type="Proteomes" id="UP000534783"/>
    </source>
</evidence>
<evidence type="ECO:0000256" key="5">
    <source>
        <dbReference type="ARBA" id="ARBA00022960"/>
    </source>
</evidence>
<sequence length="178" mass="19552">MKWFFRITIFLLLIPVQTLLLEKIQIAGVKPDLALILVYCFSWARGEIHGLLWGVALGGLVDLFSIGLLGVNFILKTTTGLAIGILGRSFLNLSLLWNVLIFFFISLLHDFLGTLLVEGMREGGLFLLAQPDMVGRALYNSLFAVGLLFLFSKRSGEKGSFDHAGVLFSAGGNTRSTE</sequence>
<keyword evidence="5" id="KW-0133">Cell shape</keyword>
<name>A0A7X6DP31_9BACT</name>
<dbReference type="RefSeq" id="WP_168058689.1">
    <property type="nucleotide sequence ID" value="NZ_VTOW01000001.1"/>
</dbReference>
<dbReference type="Pfam" id="PF04093">
    <property type="entry name" value="MreD"/>
    <property type="match status" value="1"/>
</dbReference>
<feature type="transmembrane region" description="Helical" evidence="8">
    <location>
        <begin position="133"/>
        <end position="151"/>
    </location>
</feature>
<evidence type="ECO:0000313" key="9">
    <source>
        <dbReference type="EMBL" id="NKE70443.1"/>
    </source>
</evidence>
<keyword evidence="4 8" id="KW-0812">Transmembrane</keyword>
<evidence type="ECO:0000256" key="3">
    <source>
        <dbReference type="ARBA" id="ARBA00022475"/>
    </source>
</evidence>
<comment type="caution">
    <text evidence="9">The sequence shown here is derived from an EMBL/GenBank/DDBJ whole genome shotgun (WGS) entry which is preliminary data.</text>
</comment>
<comment type="subcellular location">
    <subcellularLocation>
        <location evidence="1">Cell membrane</location>
        <topology evidence="1">Multi-pass membrane protein</topology>
    </subcellularLocation>
</comment>
<feature type="transmembrane region" description="Helical" evidence="8">
    <location>
        <begin position="50"/>
        <end position="75"/>
    </location>
</feature>
<organism evidence="9 10">
    <name type="scientific">Candidatus Manganitrophus noduliformans</name>
    <dbReference type="NCBI Taxonomy" id="2606439"/>
    <lineage>
        <taxon>Bacteria</taxon>
        <taxon>Pseudomonadati</taxon>
        <taxon>Nitrospirota</taxon>
        <taxon>Nitrospiria</taxon>
        <taxon>Candidatus Troglogloeales</taxon>
        <taxon>Candidatus Manganitrophaceae</taxon>
        <taxon>Candidatus Manganitrophus</taxon>
    </lineage>
</organism>
<keyword evidence="6 8" id="KW-1133">Transmembrane helix</keyword>
<evidence type="ECO:0000256" key="6">
    <source>
        <dbReference type="ARBA" id="ARBA00022989"/>
    </source>
</evidence>
<evidence type="ECO:0000256" key="8">
    <source>
        <dbReference type="SAM" id="Phobius"/>
    </source>
</evidence>